<feature type="region of interest" description="Disordered" evidence="1">
    <location>
        <begin position="100"/>
        <end position="126"/>
    </location>
</feature>
<dbReference type="OMA" id="ANADPPN"/>
<evidence type="ECO:0000313" key="4">
    <source>
        <dbReference type="Proteomes" id="UP000007241"/>
    </source>
</evidence>
<dbReference type="GeneID" id="18238039"/>
<feature type="region of interest" description="Disordered" evidence="1">
    <location>
        <begin position="373"/>
        <end position="393"/>
    </location>
</feature>
<dbReference type="Proteomes" id="UP000007241">
    <property type="component" value="Unassembled WGS sequence"/>
</dbReference>
<name>F4NXJ8_BATDJ</name>
<accession>F4NXJ8</accession>
<evidence type="ECO:0000313" key="3">
    <source>
        <dbReference type="EMBL" id="EGF82699.1"/>
    </source>
</evidence>
<proteinExistence type="predicted"/>
<gene>
    <name evidence="3" type="ORF">BATDEDRAFT_22783</name>
</gene>
<feature type="transmembrane region" description="Helical" evidence="2">
    <location>
        <begin position="133"/>
        <end position="153"/>
    </location>
</feature>
<dbReference type="EMBL" id="GL882880">
    <property type="protein sequence ID" value="EGF82699.1"/>
    <property type="molecule type" value="Genomic_DNA"/>
</dbReference>
<dbReference type="HOGENOM" id="CLU_621092_0_0_1"/>
<feature type="compositionally biased region" description="Low complexity" evidence="1">
    <location>
        <begin position="113"/>
        <end position="126"/>
    </location>
</feature>
<dbReference type="RefSeq" id="XP_006676624.1">
    <property type="nucleotide sequence ID" value="XM_006676561.1"/>
</dbReference>
<sequence length="441" mass="48006">MVQAMFRLLQVVSSLFLLQAIIYTRTSTLAQISITLPSIATIISISIPPLTIPPTTLPPTTTTTITTTTTTLSSAVTTSVTTSSSSIESVTPTTTLRGRKTTEDANTVIADPTATSAASDKSSASNSSHSTTIVVVSVVACVIVFSIIGLLLFRHFAQRCSIYANTVRRSQGLSLDEISGGNNGTTFPAADVLRADAANFRPAVTSNPRPAQGNNANVAHNLPSPISPLGGALHSSLPPNEQQRLQMQQLQQHQEYDPRNLNQYPPGTICDPSINPQIYSPAQIHPQYYMPPPLEGYAPHGNGVYYSQYDPNMQYDPNVQYYVDANGNYYTDTNPQYYVDQNLHYYPDPNQQPFEHVPHKAEVYRFSDQSEPVFSDHVHPQSRYESAPHSAETIQSPLESIVPATSTMRAEHDPIDGGHATTLPMPQAPVSSHPVSPINQH</sequence>
<keyword evidence="2" id="KW-1133">Transmembrane helix</keyword>
<organism evidence="3 4">
    <name type="scientific">Batrachochytrium dendrobatidis (strain JAM81 / FGSC 10211)</name>
    <name type="common">Frog chytrid fungus</name>
    <dbReference type="NCBI Taxonomy" id="684364"/>
    <lineage>
        <taxon>Eukaryota</taxon>
        <taxon>Fungi</taxon>
        <taxon>Fungi incertae sedis</taxon>
        <taxon>Chytridiomycota</taxon>
        <taxon>Chytridiomycota incertae sedis</taxon>
        <taxon>Chytridiomycetes</taxon>
        <taxon>Rhizophydiales</taxon>
        <taxon>Rhizophydiales incertae sedis</taxon>
        <taxon>Batrachochytrium</taxon>
    </lineage>
</organism>
<feature type="region of interest" description="Disordered" evidence="1">
    <location>
        <begin position="410"/>
        <end position="441"/>
    </location>
</feature>
<keyword evidence="2" id="KW-0472">Membrane</keyword>
<evidence type="ECO:0000256" key="1">
    <source>
        <dbReference type="SAM" id="MobiDB-lite"/>
    </source>
</evidence>
<evidence type="ECO:0000256" key="2">
    <source>
        <dbReference type="SAM" id="Phobius"/>
    </source>
</evidence>
<dbReference type="InParanoid" id="F4NXJ8"/>
<dbReference type="OrthoDB" id="10663022at2759"/>
<keyword evidence="4" id="KW-1185">Reference proteome</keyword>
<dbReference type="AlphaFoldDB" id="F4NXJ8"/>
<protein>
    <submittedName>
        <fullName evidence="3">Uncharacterized protein</fullName>
    </submittedName>
</protein>
<feature type="compositionally biased region" description="Polar residues" evidence="1">
    <location>
        <begin position="429"/>
        <end position="441"/>
    </location>
</feature>
<reference evidence="3 4" key="1">
    <citation type="submission" date="2009-12" db="EMBL/GenBank/DDBJ databases">
        <title>The draft genome of Batrachochytrium dendrobatidis.</title>
        <authorList>
            <consortium name="US DOE Joint Genome Institute (JGI-PGF)"/>
            <person name="Kuo A."/>
            <person name="Salamov A."/>
            <person name="Schmutz J."/>
            <person name="Lucas S."/>
            <person name="Pitluck S."/>
            <person name="Rosenblum E."/>
            <person name="Stajich J."/>
            <person name="Eisen M."/>
            <person name="Grigoriev I.V."/>
        </authorList>
    </citation>
    <scope>NUCLEOTIDE SEQUENCE [LARGE SCALE GENOMIC DNA]</scope>
    <source>
        <strain evidence="4">JAM81 / FGSC 10211</strain>
    </source>
</reference>
<keyword evidence="2" id="KW-0812">Transmembrane</keyword>